<dbReference type="GO" id="GO:0005884">
    <property type="term" value="C:actin filament"/>
    <property type="evidence" value="ECO:0007669"/>
    <property type="project" value="TreeGrafter"/>
</dbReference>
<dbReference type="Proteomes" id="UP000266272">
    <property type="component" value="Unassembled WGS sequence"/>
</dbReference>
<evidence type="ECO:0000313" key="4">
    <source>
        <dbReference type="Proteomes" id="UP000266272"/>
    </source>
</evidence>
<feature type="compositionally biased region" description="Low complexity" evidence="1">
    <location>
        <begin position="189"/>
        <end position="211"/>
    </location>
</feature>
<dbReference type="SMART" id="SM00321">
    <property type="entry name" value="WSC"/>
    <property type="match status" value="1"/>
</dbReference>
<feature type="domain" description="WSC" evidence="2">
    <location>
        <begin position="225"/>
        <end position="317"/>
    </location>
</feature>
<evidence type="ECO:0000256" key="1">
    <source>
        <dbReference type="SAM" id="MobiDB-lite"/>
    </source>
</evidence>
<gene>
    <name evidence="3" type="ORF">TARUN_2466</name>
</gene>
<evidence type="ECO:0000259" key="2">
    <source>
        <dbReference type="PROSITE" id="PS51212"/>
    </source>
</evidence>
<proteinExistence type="predicted"/>
<keyword evidence="4" id="KW-1185">Reference proteome</keyword>
<feature type="region of interest" description="Disordered" evidence="1">
    <location>
        <begin position="353"/>
        <end position="383"/>
    </location>
</feature>
<dbReference type="PANTHER" id="PTHR45691:SF6">
    <property type="entry name" value="PROTEIN DIAPHANOUS"/>
    <property type="match status" value="1"/>
</dbReference>
<dbReference type="InterPro" id="IPR002889">
    <property type="entry name" value="WSC_carb-bd"/>
</dbReference>
<dbReference type="PANTHER" id="PTHR45691">
    <property type="entry name" value="PROTEIN DIAPHANOUS"/>
    <property type="match status" value="1"/>
</dbReference>
<name>A0A395NUP6_TRIAR</name>
<comment type="caution">
    <text evidence="3">The sequence shown here is derived from an EMBL/GenBank/DDBJ whole genome shotgun (WGS) entry which is preliminary data.</text>
</comment>
<dbReference type="EMBL" id="PXOA01000140">
    <property type="protein sequence ID" value="RFU79755.1"/>
    <property type="molecule type" value="Genomic_DNA"/>
</dbReference>
<feature type="compositionally biased region" description="Pro residues" evidence="1">
    <location>
        <begin position="135"/>
        <end position="148"/>
    </location>
</feature>
<feature type="compositionally biased region" description="Low complexity" evidence="1">
    <location>
        <begin position="363"/>
        <end position="374"/>
    </location>
</feature>
<organism evidence="3 4">
    <name type="scientific">Trichoderma arundinaceum</name>
    <dbReference type="NCBI Taxonomy" id="490622"/>
    <lineage>
        <taxon>Eukaryota</taxon>
        <taxon>Fungi</taxon>
        <taxon>Dikarya</taxon>
        <taxon>Ascomycota</taxon>
        <taxon>Pezizomycotina</taxon>
        <taxon>Sordariomycetes</taxon>
        <taxon>Hypocreomycetidae</taxon>
        <taxon>Hypocreales</taxon>
        <taxon>Hypocreaceae</taxon>
        <taxon>Trichoderma</taxon>
    </lineage>
</organism>
<dbReference type="InterPro" id="IPR051412">
    <property type="entry name" value="Formin_Homology_Diaphanous_sf"/>
</dbReference>
<dbReference type="AlphaFoldDB" id="A0A395NUP6"/>
<protein>
    <submittedName>
        <fullName evidence="3">Glyoxal oxidase</fullName>
    </submittedName>
</protein>
<dbReference type="Pfam" id="PF01822">
    <property type="entry name" value="WSC"/>
    <property type="match status" value="1"/>
</dbReference>
<evidence type="ECO:0000313" key="3">
    <source>
        <dbReference type="EMBL" id="RFU79755.1"/>
    </source>
</evidence>
<feature type="region of interest" description="Disordered" evidence="1">
    <location>
        <begin position="130"/>
        <end position="234"/>
    </location>
</feature>
<dbReference type="PROSITE" id="PS51212">
    <property type="entry name" value="WSC"/>
    <property type="match status" value="1"/>
</dbReference>
<sequence>MPPSAVLSLPSNVIIAPPRSGTYLPYVPLATAMPAPGNHPASSSPATKSVEINPPIPPIIYFPPPPVSPLPPVCIVGCGVLDCAILGVMASAVFSAATEAAESASAVADVLQANADRAAVLVRDCAVSGGGGGSYPPPPGPPPGPLPPTDDDHYEPPPVSCDLIDTPVTLPPGAGDADVGSGPGEADGSPHNPTSPSGPSSTGKPTGSSTSAPPPPPTSSGGSQGENQGSCYFDSTDARALPSQASVNGGVTIEGCKAACSAQGLKFAGVEYGVECWCGNSISNGQTSANPTTVICHALAIVPRSAVLVIVSIYTRSLVSQGQRQLLLQPTQRLQQHAPSALRRLAMPTTVQGSTAKTEAKHSALAGTSAAANAHQQPIPAGHHRAAIRMAATASGMVREWQDAQALTMVASARPPTSAEPPRAAT</sequence>
<dbReference type="OrthoDB" id="5985073at2759"/>
<dbReference type="GO" id="GO:0030041">
    <property type="term" value="P:actin filament polymerization"/>
    <property type="evidence" value="ECO:0007669"/>
    <property type="project" value="TreeGrafter"/>
</dbReference>
<reference evidence="3 4" key="1">
    <citation type="journal article" date="2018" name="PLoS Pathog.">
        <title>Evolution of structural diversity of trichothecenes, a family of toxins produced by plant pathogenic and entomopathogenic fungi.</title>
        <authorList>
            <person name="Proctor R.H."/>
            <person name="McCormick S.P."/>
            <person name="Kim H.S."/>
            <person name="Cardoza R.E."/>
            <person name="Stanley A.M."/>
            <person name="Lindo L."/>
            <person name="Kelly A."/>
            <person name="Brown D.W."/>
            <person name="Lee T."/>
            <person name="Vaughan M.M."/>
            <person name="Alexander N.J."/>
            <person name="Busman M."/>
            <person name="Gutierrez S."/>
        </authorList>
    </citation>
    <scope>NUCLEOTIDE SEQUENCE [LARGE SCALE GENOMIC DNA]</scope>
    <source>
        <strain evidence="3 4">IBT 40837</strain>
    </source>
</reference>
<feature type="compositionally biased region" description="Low complexity" evidence="1">
    <location>
        <begin position="219"/>
        <end position="230"/>
    </location>
</feature>
<accession>A0A395NUP6</accession>